<reference evidence="1 2" key="1">
    <citation type="submission" date="2018-06" db="EMBL/GenBank/DDBJ databases">
        <authorList>
            <consortium name="Pathogen Informatics"/>
            <person name="Doyle S."/>
        </authorList>
    </citation>
    <scope>NUCLEOTIDE SEQUENCE [LARGE SCALE GENOMIC DNA]</scope>
    <source>
        <strain evidence="1 2">NCTC11978</strain>
    </source>
</reference>
<dbReference type="RefSeq" id="WP_181874912.1">
    <property type="nucleotide sequence ID" value="NZ_UGNY01000001.1"/>
</dbReference>
<dbReference type="AlphaFoldDB" id="A0A378IXI3"/>
<sequence length="47" mass="5393">MRLVLYGIVFLATWVLSACATHRPELKAPCDPLTCYNRINVNTWVKD</sequence>
<evidence type="ECO:0000313" key="1">
    <source>
        <dbReference type="EMBL" id="STX39295.1"/>
    </source>
</evidence>
<dbReference type="PROSITE" id="PS51257">
    <property type="entry name" value="PROKAR_LIPOPROTEIN"/>
    <property type="match status" value="1"/>
</dbReference>
<accession>A0A378IXI3</accession>
<organism evidence="1 2">
    <name type="scientific">Legionella feeleii</name>
    <dbReference type="NCBI Taxonomy" id="453"/>
    <lineage>
        <taxon>Bacteria</taxon>
        <taxon>Pseudomonadati</taxon>
        <taxon>Pseudomonadota</taxon>
        <taxon>Gammaproteobacteria</taxon>
        <taxon>Legionellales</taxon>
        <taxon>Legionellaceae</taxon>
        <taxon>Legionella</taxon>
    </lineage>
</organism>
<evidence type="ECO:0000313" key="2">
    <source>
        <dbReference type="Proteomes" id="UP000254033"/>
    </source>
</evidence>
<proteinExistence type="predicted"/>
<protein>
    <submittedName>
        <fullName evidence="1">Uncharacterized protein</fullName>
    </submittedName>
</protein>
<dbReference type="EMBL" id="UGNY01000001">
    <property type="protein sequence ID" value="STX39295.1"/>
    <property type="molecule type" value="Genomic_DNA"/>
</dbReference>
<gene>
    <name evidence="1" type="ORF">NCTC11978_02490</name>
</gene>
<name>A0A378IXI3_9GAMM</name>
<dbReference type="Proteomes" id="UP000254033">
    <property type="component" value="Unassembled WGS sequence"/>
</dbReference>